<dbReference type="PROSITE" id="PS51257">
    <property type="entry name" value="PROKAR_LIPOPROTEIN"/>
    <property type="match status" value="1"/>
</dbReference>
<dbReference type="SUPFAM" id="SSF51905">
    <property type="entry name" value="FAD/NAD(P)-binding domain"/>
    <property type="match status" value="1"/>
</dbReference>
<sequence length="472" mass="52628">MKVLIIGAGIGGLACAIACQQEGFEVVILERADRIVPIGAGIQIPPNGARVARQLGYMNKLLKCGVVLDAIEFRRYANGKTLHTFLSKDSQSRYGELWMVIHRADFHAVLWQKCEELGVSLCLNKGVERIDFNNNVVHLEDGGDIQGDVIVGADGKNRSNLLLKHVIEELRLTPIGLHSVCRNQLLGSPSPAVETGDLAYRAVFPAEYLKALEDPRVDELCARKQVTAWFGPDRHTVFYPVKGGREFNLVLVRPDNMQPNEKRIEGDIEEMRESYAGWDKTRQPSLRHNEKCPIMIVTQRLTLFRLTKLISLIPKVLKWKLCTHPELTTWTKGSFALLGDSCHPSLPYQAQGAAMAVEDGAVLGKLLGLLKGSAGDNIKQKIPEILELYESLRKSRTTVNVAGALSNRKWYHVEDGPEQEARDAELGGVPLKEGLSPTGWRWVDKNYQMDLLGRDSVAEAVEAFKQWDHKQA</sequence>
<dbReference type="Gene3D" id="3.50.50.60">
    <property type="entry name" value="FAD/NAD(P)-binding domain"/>
    <property type="match status" value="1"/>
</dbReference>
<dbReference type="GO" id="GO:0071949">
    <property type="term" value="F:FAD binding"/>
    <property type="evidence" value="ECO:0007669"/>
    <property type="project" value="InterPro"/>
</dbReference>
<dbReference type="GO" id="GO:0004497">
    <property type="term" value="F:monooxygenase activity"/>
    <property type="evidence" value="ECO:0007669"/>
    <property type="project" value="UniProtKB-KW"/>
</dbReference>
<evidence type="ECO:0000256" key="5">
    <source>
        <dbReference type="ARBA" id="ARBA00023033"/>
    </source>
</evidence>
<evidence type="ECO:0000256" key="2">
    <source>
        <dbReference type="ARBA" id="ARBA00022630"/>
    </source>
</evidence>
<dbReference type="AlphaFoldDB" id="A0AA37L575"/>
<dbReference type="PANTHER" id="PTHR13789">
    <property type="entry name" value="MONOOXYGENASE"/>
    <property type="match status" value="1"/>
</dbReference>
<comment type="similarity">
    <text evidence="1">Belongs to the paxM FAD-dependent monooxygenase family.</text>
</comment>
<dbReference type="InterPro" id="IPR036188">
    <property type="entry name" value="FAD/NAD-bd_sf"/>
</dbReference>
<dbReference type="GeneID" id="73323046"/>
<dbReference type="Pfam" id="PF01494">
    <property type="entry name" value="FAD_binding_3"/>
    <property type="match status" value="1"/>
</dbReference>
<evidence type="ECO:0000313" key="9">
    <source>
        <dbReference type="Proteomes" id="UP001055115"/>
    </source>
</evidence>
<comment type="caution">
    <text evidence="8">The sequence shown here is derived from an EMBL/GenBank/DDBJ whole genome shotgun (WGS) entry which is preliminary data.</text>
</comment>
<dbReference type="Proteomes" id="UP001055115">
    <property type="component" value="Unassembled WGS sequence"/>
</dbReference>
<dbReference type="PRINTS" id="PR00420">
    <property type="entry name" value="RNGMNOXGNASE"/>
</dbReference>
<dbReference type="EMBL" id="BQXU01000004">
    <property type="protein sequence ID" value="GKT42062.1"/>
    <property type="molecule type" value="Genomic_DNA"/>
</dbReference>
<keyword evidence="4" id="KW-0560">Oxidoreductase</keyword>
<keyword evidence="9" id="KW-1185">Reference proteome</keyword>
<dbReference type="SUPFAM" id="SSF54373">
    <property type="entry name" value="FAD-linked reductases, C-terminal domain"/>
    <property type="match status" value="1"/>
</dbReference>
<organism evidence="8 9">
    <name type="scientific">Colletotrichum spaethianum</name>
    <dbReference type="NCBI Taxonomy" id="700344"/>
    <lineage>
        <taxon>Eukaryota</taxon>
        <taxon>Fungi</taxon>
        <taxon>Dikarya</taxon>
        <taxon>Ascomycota</taxon>
        <taxon>Pezizomycotina</taxon>
        <taxon>Sordariomycetes</taxon>
        <taxon>Hypocreomycetidae</taxon>
        <taxon>Glomerellales</taxon>
        <taxon>Glomerellaceae</taxon>
        <taxon>Colletotrichum</taxon>
        <taxon>Colletotrichum spaethianum species complex</taxon>
    </lineage>
</organism>
<evidence type="ECO:0000256" key="3">
    <source>
        <dbReference type="ARBA" id="ARBA00022827"/>
    </source>
</evidence>
<name>A0AA37L575_9PEZI</name>
<proteinExistence type="inferred from homology"/>
<evidence type="ECO:0000259" key="7">
    <source>
        <dbReference type="Pfam" id="PF01494"/>
    </source>
</evidence>
<keyword evidence="3" id="KW-0274">FAD</keyword>
<protein>
    <submittedName>
        <fullName evidence="8">FAD-dependent monooxygenase OpS4</fullName>
    </submittedName>
</protein>
<dbReference type="InterPro" id="IPR050493">
    <property type="entry name" value="FAD-dep_Monooxygenase_BioMet"/>
</dbReference>
<keyword evidence="5 8" id="KW-0503">Monooxygenase</keyword>
<gene>
    <name evidence="8" type="ORF">ColSpa_02244</name>
</gene>
<feature type="signal peptide" evidence="6">
    <location>
        <begin position="1"/>
        <end position="16"/>
    </location>
</feature>
<dbReference type="InterPro" id="IPR002938">
    <property type="entry name" value="FAD-bd"/>
</dbReference>
<keyword evidence="6" id="KW-0732">Signal</keyword>
<dbReference type="RefSeq" id="XP_049124412.1">
    <property type="nucleotide sequence ID" value="XM_049268455.1"/>
</dbReference>
<evidence type="ECO:0000313" key="8">
    <source>
        <dbReference type="EMBL" id="GKT42062.1"/>
    </source>
</evidence>
<evidence type="ECO:0000256" key="1">
    <source>
        <dbReference type="ARBA" id="ARBA00007992"/>
    </source>
</evidence>
<feature type="domain" description="FAD-binding" evidence="7">
    <location>
        <begin position="2"/>
        <end position="157"/>
    </location>
</feature>
<keyword evidence="2" id="KW-0285">Flavoprotein</keyword>
<reference evidence="8 9" key="1">
    <citation type="submission" date="2022-03" db="EMBL/GenBank/DDBJ databases">
        <title>Genome data of Colletotrichum spp.</title>
        <authorList>
            <person name="Utami Y.D."/>
            <person name="Hiruma K."/>
        </authorList>
    </citation>
    <scope>NUCLEOTIDE SEQUENCE [LARGE SCALE GENOMIC DNA]</scope>
    <source>
        <strain evidence="8 9">MAFF 239500</strain>
    </source>
</reference>
<feature type="chain" id="PRO_5041273831" evidence="6">
    <location>
        <begin position="17"/>
        <end position="472"/>
    </location>
</feature>
<accession>A0AA37L575</accession>
<dbReference type="PANTHER" id="PTHR13789:SF311">
    <property type="entry name" value="HYDROXYLASE, PUTATIVE (AFU_ORTHOLOGUE AFUA_5G10180)-RELATED"/>
    <property type="match status" value="1"/>
</dbReference>
<evidence type="ECO:0000256" key="4">
    <source>
        <dbReference type="ARBA" id="ARBA00023002"/>
    </source>
</evidence>
<evidence type="ECO:0000256" key="6">
    <source>
        <dbReference type="SAM" id="SignalP"/>
    </source>
</evidence>